<dbReference type="EMBL" id="JAWXYG010000006">
    <property type="protein sequence ID" value="KAK4270523.1"/>
    <property type="molecule type" value="Genomic_DNA"/>
</dbReference>
<keyword evidence="4" id="KW-1185">Reference proteome</keyword>
<evidence type="ECO:0000313" key="3">
    <source>
        <dbReference type="EMBL" id="KAK4270523.1"/>
    </source>
</evidence>
<dbReference type="Proteomes" id="UP001293593">
    <property type="component" value="Unassembled WGS sequence"/>
</dbReference>
<gene>
    <name evidence="3" type="ORF">QN277_023551</name>
</gene>
<evidence type="ECO:0000259" key="2">
    <source>
        <dbReference type="Pfam" id="PF12076"/>
    </source>
</evidence>
<protein>
    <recommendedName>
        <fullName evidence="2">Very-long-chain aldehyde decarbonylase CER1-like C-terminal domain-containing protein</fullName>
    </recommendedName>
</protein>
<feature type="domain" description="Very-long-chain aldehyde decarbonylase CER1-like C-terminal" evidence="2">
    <location>
        <begin position="180"/>
        <end position="342"/>
    </location>
</feature>
<comment type="caution">
    <text evidence="3">The sequence shown here is derived from an EMBL/GenBank/DDBJ whole genome shotgun (WGS) entry which is preliminary data.</text>
</comment>
<dbReference type="InterPro" id="IPR021940">
    <property type="entry name" value="CER1-like_C"/>
</dbReference>
<organism evidence="3 4">
    <name type="scientific">Acacia crassicarpa</name>
    <name type="common">northern wattle</name>
    <dbReference type="NCBI Taxonomy" id="499986"/>
    <lineage>
        <taxon>Eukaryota</taxon>
        <taxon>Viridiplantae</taxon>
        <taxon>Streptophyta</taxon>
        <taxon>Embryophyta</taxon>
        <taxon>Tracheophyta</taxon>
        <taxon>Spermatophyta</taxon>
        <taxon>Magnoliopsida</taxon>
        <taxon>eudicotyledons</taxon>
        <taxon>Gunneridae</taxon>
        <taxon>Pentapetalae</taxon>
        <taxon>rosids</taxon>
        <taxon>fabids</taxon>
        <taxon>Fabales</taxon>
        <taxon>Fabaceae</taxon>
        <taxon>Caesalpinioideae</taxon>
        <taxon>mimosoid clade</taxon>
        <taxon>Acacieae</taxon>
        <taxon>Acacia</taxon>
    </lineage>
</organism>
<evidence type="ECO:0000313" key="4">
    <source>
        <dbReference type="Proteomes" id="UP001293593"/>
    </source>
</evidence>
<dbReference type="GO" id="GO:0016020">
    <property type="term" value="C:membrane"/>
    <property type="evidence" value="ECO:0007669"/>
    <property type="project" value="UniProtKB-SubCell"/>
</dbReference>
<reference evidence="3" key="1">
    <citation type="submission" date="2023-10" db="EMBL/GenBank/DDBJ databases">
        <title>Chromosome-level genome of the transformable northern wattle, Acacia crassicarpa.</title>
        <authorList>
            <person name="Massaro I."/>
            <person name="Sinha N.R."/>
            <person name="Poethig S."/>
            <person name="Leichty A.R."/>
        </authorList>
    </citation>
    <scope>NUCLEOTIDE SEQUENCE</scope>
    <source>
        <strain evidence="3">Acra3RX</strain>
        <tissue evidence="3">Leaf</tissue>
    </source>
</reference>
<name>A0AAE1JLJ2_9FABA</name>
<dbReference type="Pfam" id="PF12076">
    <property type="entry name" value="CER1-like_C"/>
    <property type="match status" value="1"/>
</dbReference>
<sequence length="348" mass="39633">MDESSDDTYEISLKRPKDLPDVVHLTHLTTLDSIYHLPYGFSSLASNPQTSNWYLRLMWPFTFVIKIILAWIHGRTFISERNTFEKLNLQSWVVPRFTNQYFLKWQSTRLNKIIGEAILEANSSGVKVLSLGLLNQREELNAYGELYIQKFPKLKVKIVDGSSLAAAIVVNSIPKGTSQVLLRGNFNNVFFAIAKALCEANVQVAMLHQDEFTKLQLRLNTKARESSALSTIASSKIWLVGDGWNEDEQMKALKGSLFIPFSQFPPKKMRKDCFYHYTPSMRAPPSIKNMHSCENWLPRRAMSAGRIAGIVHALEGWNVHECGSTTFCLHQIWDATIRHGFQTLHTPS</sequence>
<evidence type="ECO:0000256" key="1">
    <source>
        <dbReference type="ARBA" id="ARBA00004141"/>
    </source>
</evidence>
<dbReference type="AlphaFoldDB" id="A0AAE1JLJ2"/>
<proteinExistence type="predicted"/>
<accession>A0AAE1JLJ2</accession>
<comment type="subcellular location">
    <subcellularLocation>
        <location evidence="1">Membrane</location>
        <topology evidence="1">Multi-pass membrane protein</topology>
    </subcellularLocation>
</comment>